<organism evidence="1 2">
    <name type="scientific">Scutellospora calospora</name>
    <dbReference type="NCBI Taxonomy" id="85575"/>
    <lineage>
        <taxon>Eukaryota</taxon>
        <taxon>Fungi</taxon>
        <taxon>Fungi incertae sedis</taxon>
        <taxon>Mucoromycota</taxon>
        <taxon>Glomeromycotina</taxon>
        <taxon>Glomeromycetes</taxon>
        <taxon>Diversisporales</taxon>
        <taxon>Gigasporaceae</taxon>
        <taxon>Scutellospora</taxon>
    </lineage>
</organism>
<dbReference type="EMBL" id="CAJVPM010009933">
    <property type="protein sequence ID" value="CAG8568521.1"/>
    <property type="molecule type" value="Genomic_DNA"/>
</dbReference>
<name>A0ACA9M3Y3_9GLOM</name>
<sequence>ITNLENKPPSNTFIDLLNKQSTSPTTIINKTIDLLERFAYELNEEQKRAYFLVCNHHQKNQSAYEYKLSQLLLYLASTSGTTSTGIATANVYSSTIHSDYRFGFSENSKKLSILLEETLRQLQELYDFIQLPPVLDPVLYIPDKITLLSSLYTIQPTSNIQDSLKSIKRKCNINSLSINTQSVTNTTRRSLWLNAKHVINLKKQMHQLDDPFYANILKSMYGRNLTEDQKLAL</sequence>
<gene>
    <name evidence="1" type="ORF">SCALOS_LOCUS5766</name>
</gene>
<keyword evidence="2" id="KW-1185">Reference proteome</keyword>
<protein>
    <submittedName>
        <fullName evidence="1">6374_t:CDS:1</fullName>
    </submittedName>
</protein>
<evidence type="ECO:0000313" key="1">
    <source>
        <dbReference type="EMBL" id="CAG8568521.1"/>
    </source>
</evidence>
<accession>A0ACA9M3Y3</accession>
<reference evidence="1" key="1">
    <citation type="submission" date="2021-06" db="EMBL/GenBank/DDBJ databases">
        <authorList>
            <person name="Kallberg Y."/>
            <person name="Tangrot J."/>
            <person name="Rosling A."/>
        </authorList>
    </citation>
    <scope>NUCLEOTIDE SEQUENCE</scope>
    <source>
        <strain evidence="1">AU212A</strain>
    </source>
</reference>
<comment type="caution">
    <text evidence="1">The sequence shown here is derived from an EMBL/GenBank/DDBJ whole genome shotgun (WGS) entry which is preliminary data.</text>
</comment>
<dbReference type="Proteomes" id="UP000789860">
    <property type="component" value="Unassembled WGS sequence"/>
</dbReference>
<evidence type="ECO:0000313" key="2">
    <source>
        <dbReference type="Proteomes" id="UP000789860"/>
    </source>
</evidence>
<feature type="non-terminal residue" evidence="1">
    <location>
        <position position="1"/>
    </location>
</feature>
<proteinExistence type="predicted"/>